<dbReference type="EMBL" id="JAUJYO010000014">
    <property type="protein sequence ID" value="KAK1299132.1"/>
    <property type="molecule type" value="Genomic_DNA"/>
</dbReference>
<protein>
    <submittedName>
        <fullName evidence="2">Flowering-promoting factor 1-like protein 1</fullName>
    </submittedName>
</protein>
<reference evidence="2" key="2">
    <citation type="submission" date="2023-06" db="EMBL/GenBank/DDBJ databases">
        <authorList>
            <person name="Ma L."/>
            <person name="Liu K.-W."/>
            <person name="Li Z."/>
            <person name="Hsiao Y.-Y."/>
            <person name="Qi Y."/>
            <person name="Fu T."/>
            <person name="Tang G."/>
            <person name="Zhang D."/>
            <person name="Sun W.-H."/>
            <person name="Liu D.-K."/>
            <person name="Li Y."/>
            <person name="Chen G.-Z."/>
            <person name="Liu X.-D."/>
            <person name="Liao X.-Y."/>
            <person name="Jiang Y.-T."/>
            <person name="Yu X."/>
            <person name="Hao Y."/>
            <person name="Huang J."/>
            <person name="Zhao X.-W."/>
            <person name="Ke S."/>
            <person name="Chen Y.-Y."/>
            <person name="Wu W.-L."/>
            <person name="Hsu J.-L."/>
            <person name="Lin Y.-F."/>
            <person name="Huang M.-D."/>
            <person name="Li C.-Y."/>
            <person name="Huang L."/>
            <person name="Wang Z.-W."/>
            <person name="Zhao X."/>
            <person name="Zhong W.-Y."/>
            <person name="Peng D.-H."/>
            <person name="Ahmad S."/>
            <person name="Lan S."/>
            <person name="Zhang J.-S."/>
            <person name="Tsai W.-C."/>
            <person name="Van De Peer Y."/>
            <person name="Liu Z.-J."/>
        </authorList>
    </citation>
    <scope>NUCLEOTIDE SEQUENCE</scope>
    <source>
        <strain evidence="2">CP</strain>
        <tissue evidence="2">Leaves</tissue>
    </source>
</reference>
<accession>A0AAV9DE82</accession>
<comment type="similarity">
    <text evidence="1">Belongs to the FPF1 family.</text>
</comment>
<evidence type="ECO:0000313" key="2">
    <source>
        <dbReference type="EMBL" id="KAK1299132.1"/>
    </source>
</evidence>
<proteinExistence type="inferred from homology"/>
<dbReference type="GO" id="GO:0009909">
    <property type="term" value="P:regulation of flower development"/>
    <property type="evidence" value="ECO:0007669"/>
    <property type="project" value="InterPro"/>
</dbReference>
<organism evidence="2 3">
    <name type="scientific">Acorus calamus</name>
    <name type="common">Sweet flag</name>
    <dbReference type="NCBI Taxonomy" id="4465"/>
    <lineage>
        <taxon>Eukaryota</taxon>
        <taxon>Viridiplantae</taxon>
        <taxon>Streptophyta</taxon>
        <taxon>Embryophyta</taxon>
        <taxon>Tracheophyta</taxon>
        <taxon>Spermatophyta</taxon>
        <taxon>Magnoliopsida</taxon>
        <taxon>Liliopsida</taxon>
        <taxon>Acoraceae</taxon>
        <taxon>Acorus</taxon>
    </lineage>
</organism>
<dbReference type="AlphaFoldDB" id="A0AAV9DE82"/>
<dbReference type="Proteomes" id="UP001180020">
    <property type="component" value="Unassembled WGS sequence"/>
</dbReference>
<name>A0AAV9DE82_ACOCL</name>
<comment type="caution">
    <text evidence="2">The sequence shown here is derived from an EMBL/GenBank/DDBJ whole genome shotgun (WGS) entry which is preliminary data.</text>
</comment>
<reference evidence="2" key="1">
    <citation type="journal article" date="2023" name="Nat. Commun.">
        <title>Diploid and tetraploid genomes of Acorus and the evolution of monocots.</title>
        <authorList>
            <person name="Ma L."/>
            <person name="Liu K.W."/>
            <person name="Li Z."/>
            <person name="Hsiao Y.Y."/>
            <person name="Qi Y."/>
            <person name="Fu T."/>
            <person name="Tang G.D."/>
            <person name="Zhang D."/>
            <person name="Sun W.H."/>
            <person name="Liu D.K."/>
            <person name="Li Y."/>
            <person name="Chen G.Z."/>
            <person name="Liu X.D."/>
            <person name="Liao X.Y."/>
            <person name="Jiang Y.T."/>
            <person name="Yu X."/>
            <person name="Hao Y."/>
            <person name="Huang J."/>
            <person name="Zhao X.W."/>
            <person name="Ke S."/>
            <person name="Chen Y.Y."/>
            <person name="Wu W.L."/>
            <person name="Hsu J.L."/>
            <person name="Lin Y.F."/>
            <person name="Huang M.D."/>
            <person name="Li C.Y."/>
            <person name="Huang L."/>
            <person name="Wang Z.W."/>
            <person name="Zhao X."/>
            <person name="Zhong W.Y."/>
            <person name="Peng D.H."/>
            <person name="Ahmad S."/>
            <person name="Lan S."/>
            <person name="Zhang J.S."/>
            <person name="Tsai W.C."/>
            <person name="Van de Peer Y."/>
            <person name="Liu Z.J."/>
        </authorList>
    </citation>
    <scope>NUCLEOTIDE SEQUENCE</scope>
    <source>
        <strain evidence="2">CP</strain>
    </source>
</reference>
<dbReference type="InterPro" id="IPR039274">
    <property type="entry name" value="FPF1"/>
</dbReference>
<evidence type="ECO:0000313" key="3">
    <source>
        <dbReference type="Proteomes" id="UP001180020"/>
    </source>
</evidence>
<keyword evidence="3" id="KW-1185">Reference proteome</keyword>
<sequence>MSGVWVFKHGVARLISRPTREELERSEAELEALKGQPKRVLVHVPSEQTITCYEDLERRLVELGWERYNNHNDLIQFHRSSSSVHLISLPKNFSDFKSTHMYDIVVKNRHSFRVVVKQ</sequence>
<gene>
    <name evidence="2" type="primary">RAA1</name>
    <name evidence="2" type="ORF">QJS10_CPB14g00613</name>
</gene>
<dbReference type="PANTHER" id="PTHR33433">
    <property type="entry name" value="FLOWERING-PROMOTING FACTOR 1-LIKE PROTEIN 1"/>
    <property type="match status" value="1"/>
</dbReference>
<evidence type="ECO:0000256" key="1">
    <source>
        <dbReference type="ARBA" id="ARBA00008013"/>
    </source>
</evidence>